<comment type="caution">
    <text evidence="1">The sequence shown here is derived from an EMBL/GenBank/DDBJ whole genome shotgun (WGS) entry which is preliminary data.</text>
</comment>
<keyword evidence="1" id="KW-0813">Transport</keyword>
<dbReference type="AlphaFoldDB" id="A0A841RPV1"/>
<dbReference type="PANTHER" id="PTHR43649">
    <property type="entry name" value="ARABINOSE-BINDING PROTEIN-RELATED"/>
    <property type="match status" value="1"/>
</dbReference>
<dbReference type="PANTHER" id="PTHR43649:SF12">
    <property type="entry name" value="DIACETYLCHITOBIOSE BINDING PROTEIN DASA"/>
    <property type="match status" value="1"/>
</dbReference>
<gene>
    <name evidence="1" type="ORF">GGQ92_002009</name>
</gene>
<dbReference type="SUPFAM" id="SSF53850">
    <property type="entry name" value="Periplasmic binding protein-like II"/>
    <property type="match status" value="1"/>
</dbReference>
<evidence type="ECO:0000313" key="1">
    <source>
        <dbReference type="EMBL" id="MBB6513205.1"/>
    </source>
</evidence>
<dbReference type="RefSeq" id="WP_184247967.1">
    <property type="nucleotide sequence ID" value="NZ_BAAACU010000055.1"/>
</dbReference>
<accession>A0A841RPV1</accession>
<dbReference type="PROSITE" id="PS51257">
    <property type="entry name" value="PROKAR_LIPOPROTEIN"/>
    <property type="match status" value="1"/>
</dbReference>
<proteinExistence type="predicted"/>
<evidence type="ECO:0000313" key="2">
    <source>
        <dbReference type="Proteomes" id="UP000572212"/>
    </source>
</evidence>
<organism evidence="1 2">
    <name type="scientific">Gracilibacillus halotolerans</name>
    <dbReference type="NCBI Taxonomy" id="74386"/>
    <lineage>
        <taxon>Bacteria</taxon>
        <taxon>Bacillati</taxon>
        <taxon>Bacillota</taxon>
        <taxon>Bacilli</taxon>
        <taxon>Bacillales</taxon>
        <taxon>Bacillaceae</taxon>
        <taxon>Gracilibacillus</taxon>
    </lineage>
</organism>
<dbReference type="Gene3D" id="3.40.190.10">
    <property type="entry name" value="Periplasmic binding protein-like II"/>
    <property type="match status" value="1"/>
</dbReference>
<protein>
    <submittedName>
        <fullName evidence="1">Multiple sugar transport system substrate-binding protein</fullName>
    </submittedName>
</protein>
<dbReference type="Pfam" id="PF13416">
    <property type="entry name" value="SBP_bac_8"/>
    <property type="match status" value="1"/>
</dbReference>
<keyword evidence="1" id="KW-0762">Sugar transport</keyword>
<dbReference type="Proteomes" id="UP000572212">
    <property type="component" value="Unassembled WGS sequence"/>
</dbReference>
<sequence>MIIIDKKIFYLALYIVIGLLLTACSKSAFIPIEQTPLANYKEKTENNTVEISEKKVLKVWTHDDILQGSLTAFSEKFPNVEVEIKEMGKSTLVSQYRSSLVMNKSPDIFVIPDEFLGSFSSINGFENLLDEYYDDPTYLDNRPEGLMKPYIDSQSQEMNIVPLLYFPYVMYYRVDILEELGYPSDPQDLAVYLNNTYNWLTMARDLKEKGYYITDTEVTFLDTLFRANYFMDEQNEYIGSSNEWLDIHKTAITIYDEQLDFGKTIWEQETQQALRDDELIMFIGASYMDHHLKGWAPEQEGKWAITTLPFELTAIDQYNSMSMAISSQSEDKMLAWEFVKHMTNDMLNIYTGIKQDPYFQNQNLQPVYWESLDSNMPGKPHVFDDDIKMIWDVTLKNLNWGEPFTMENVHRFHDDVKSRIKYEQQLLQEFDKAERE</sequence>
<dbReference type="InterPro" id="IPR050490">
    <property type="entry name" value="Bact_solute-bd_prot1"/>
</dbReference>
<reference evidence="1 2" key="1">
    <citation type="submission" date="2020-08" db="EMBL/GenBank/DDBJ databases">
        <title>Genomic Encyclopedia of Type Strains, Phase IV (KMG-IV): sequencing the most valuable type-strain genomes for metagenomic binning, comparative biology and taxonomic classification.</title>
        <authorList>
            <person name="Goeker M."/>
        </authorList>
    </citation>
    <scope>NUCLEOTIDE SEQUENCE [LARGE SCALE GENOMIC DNA]</scope>
    <source>
        <strain evidence="1 2">DSM 11805</strain>
    </source>
</reference>
<dbReference type="EMBL" id="JACHON010000009">
    <property type="protein sequence ID" value="MBB6513205.1"/>
    <property type="molecule type" value="Genomic_DNA"/>
</dbReference>
<name>A0A841RPV1_9BACI</name>
<keyword evidence="2" id="KW-1185">Reference proteome</keyword>
<dbReference type="InterPro" id="IPR006059">
    <property type="entry name" value="SBP"/>
</dbReference>